<proteinExistence type="predicted"/>
<evidence type="ECO:0000313" key="2">
    <source>
        <dbReference type="Proteomes" id="UP000232227"/>
    </source>
</evidence>
<name>A0A291IRG2_9MOLU</name>
<keyword evidence="2" id="KW-1185">Reference proteome</keyword>
<gene>
    <name evidence="1" type="ORF">CP520_00715</name>
</gene>
<dbReference type="KEGG" id="mlac:CP520_00715"/>
<reference evidence="1 2" key="1">
    <citation type="submission" date="2017-09" db="EMBL/GenBank/DDBJ databases">
        <title>SPAdes assembly of the Mesoplasma lactucae genome.</title>
        <authorList>
            <person name="Knight T.F."/>
            <person name="Rubinstein R."/>
            <person name="Citino T."/>
        </authorList>
    </citation>
    <scope>NUCLEOTIDE SEQUENCE [LARGE SCALE GENOMIC DNA]</scope>
    <source>
        <strain evidence="1 2">831-C4</strain>
    </source>
</reference>
<dbReference type="Proteomes" id="UP000232227">
    <property type="component" value="Chromosome"/>
</dbReference>
<accession>A0A291IRG2</accession>
<evidence type="ECO:0000313" key="1">
    <source>
        <dbReference type="EMBL" id="ATG97281.1"/>
    </source>
</evidence>
<dbReference type="AlphaFoldDB" id="A0A291IRG2"/>
<dbReference type="RefSeq" id="WP_096862569.1">
    <property type="nucleotide sequence ID" value="NZ_CP023668.1"/>
</dbReference>
<protein>
    <submittedName>
        <fullName evidence="1">Uncharacterized protein</fullName>
    </submittedName>
</protein>
<sequence length="263" mass="31279">MNLQTTLNLVLLLILFLAMVVFLIIKMVYTKNFQQLVTPRINSRNIVVSNHDLDMMIEYYKNRFELDDYEITRPDKFLNFGRNLNKHKKQIAISKRYFDSVGYEIDYFISRLWFSSRQLKKDNQVKVYSLVANFLIGFTIWCYVAIIVLQIILFIIIVAKGGSDIQNPFLKFIWKVPVFDIIAFCLIALLLAFFLFLNEMKIVIQDKYTKDVLMDFKENFLNYYDDLKAAMTYDSEIHLSYNFAFKNRNDIEGIKWLGPFVKY</sequence>
<dbReference type="EMBL" id="CP023668">
    <property type="protein sequence ID" value="ATG97281.1"/>
    <property type="molecule type" value="Genomic_DNA"/>
</dbReference>
<dbReference type="OrthoDB" id="391715at2"/>
<organism evidence="1 2">
    <name type="scientific">Mesoplasma lactucae ATCC 49193</name>
    <dbReference type="NCBI Taxonomy" id="81460"/>
    <lineage>
        <taxon>Bacteria</taxon>
        <taxon>Bacillati</taxon>
        <taxon>Mycoplasmatota</taxon>
        <taxon>Mollicutes</taxon>
        <taxon>Entomoplasmatales</taxon>
        <taxon>Entomoplasmataceae</taxon>
        <taxon>Mesoplasma</taxon>
    </lineage>
</organism>